<dbReference type="GeneTree" id="ENSGT00940000179889"/>
<dbReference type="Gene3D" id="1.20.1050.10">
    <property type="match status" value="1"/>
</dbReference>
<dbReference type="Ensembl" id="ENSHHUT00000000353.1">
    <property type="protein sequence ID" value="ENSHHUP00000000342.1"/>
    <property type="gene ID" value="ENSHHUG00000000234.1"/>
</dbReference>
<dbReference type="PRINTS" id="PR01263">
    <property type="entry name" value="INTCLCHANNEL"/>
</dbReference>
<proteinExistence type="predicted"/>
<dbReference type="PANTHER" id="PTHR45476">
    <property type="entry name" value="CHLORIDE INTRACELLULAR CHANNEL PROTEIN 6-RELATED"/>
    <property type="match status" value="1"/>
</dbReference>
<evidence type="ECO:0008006" key="3">
    <source>
        <dbReference type="Google" id="ProtNLM"/>
    </source>
</evidence>
<keyword evidence="2" id="KW-1185">Reference proteome</keyword>
<accession>A0A4W5JC66</accession>
<dbReference type="InterPro" id="IPR002946">
    <property type="entry name" value="CLIC"/>
</dbReference>
<evidence type="ECO:0000313" key="2">
    <source>
        <dbReference type="Proteomes" id="UP000314982"/>
    </source>
</evidence>
<dbReference type="AlphaFoldDB" id="A0A4W5JC66"/>
<sequence>MPNETMLENKFLKSLMKLDQYLLTPLIHELDQNPDAPQSSRHYLDGNSLSLSDCNLLPKLNIIKVIRSIIHN</sequence>
<name>A0A4W5JC66_9TELE</name>
<dbReference type="SUPFAM" id="SSF47616">
    <property type="entry name" value="GST C-terminal domain-like"/>
    <property type="match status" value="1"/>
</dbReference>
<reference evidence="1" key="3">
    <citation type="submission" date="2025-09" db="UniProtKB">
        <authorList>
            <consortium name="Ensembl"/>
        </authorList>
    </citation>
    <scope>IDENTIFICATION</scope>
</reference>
<dbReference type="InterPro" id="IPR036282">
    <property type="entry name" value="Glutathione-S-Trfase_C_sf"/>
</dbReference>
<reference evidence="2" key="1">
    <citation type="submission" date="2018-06" db="EMBL/GenBank/DDBJ databases">
        <title>Genome assembly of Danube salmon.</title>
        <authorList>
            <person name="Macqueen D.J."/>
            <person name="Gundappa M.K."/>
        </authorList>
    </citation>
    <scope>NUCLEOTIDE SEQUENCE [LARGE SCALE GENOMIC DNA]</scope>
</reference>
<evidence type="ECO:0000313" key="1">
    <source>
        <dbReference type="Ensembl" id="ENSHHUP00000000342.1"/>
    </source>
</evidence>
<reference evidence="1" key="2">
    <citation type="submission" date="2025-08" db="UniProtKB">
        <authorList>
            <consortium name="Ensembl"/>
        </authorList>
    </citation>
    <scope>IDENTIFICATION</scope>
</reference>
<dbReference type="PANTHER" id="PTHR45476:SF7">
    <property type="entry name" value="CHLORIDE INTRACELLULAR CHANNEL 3"/>
    <property type="match status" value="1"/>
</dbReference>
<protein>
    <recommendedName>
        <fullName evidence="3">GST C-terminal domain-containing protein</fullName>
    </recommendedName>
</protein>
<organism evidence="1 2">
    <name type="scientific">Hucho hucho</name>
    <name type="common">huchen</name>
    <dbReference type="NCBI Taxonomy" id="62062"/>
    <lineage>
        <taxon>Eukaryota</taxon>
        <taxon>Metazoa</taxon>
        <taxon>Chordata</taxon>
        <taxon>Craniata</taxon>
        <taxon>Vertebrata</taxon>
        <taxon>Euteleostomi</taxon>
        <taxon>Actinopterygii</taxon>
        <taxon>Neopterygii</taxon>
        <taxon>Teleostei</taxon>
        <taxon>Protacanthopterygii</taxon>
        <taxon>Salmoniformes</taxon>
        <taxon>Salmonidae</taxon>
        <taxon>Salmoninae</taxon>
        <taxon>Hucho</taxon>
    </lineage>
</organism>
<dbReference type="Proteomes" id="UP000314982">
    <property type="component" value="Unassembled WGS sequence"/>
</dbReference>
<dbReference type="STRING" id="62062.ENSHHUP00000000342"/>